<evidence type="ECO:0000259" key="6">
    <source>
        <dbReference type="Pfam" id="PF04577"/>
    </source>
</evidence>
<dbReference type="EnsemblPlants" id="Pp3c5_5440V3.1">
    <property type="protein sequence ID" value="Pp3c5_5440V3.1"/>
    <property type="gene ID" value="Pp3c5_5440"/>
</dbReference>
<dbReference type="Gramene" id="Pp3c5_5440V3.2">
    <property type="protein sequence ID" value="Pp3c5_5440V3.2"/>
    <property type="gene ID" value="Pp3c5_5440"/>
</dbReference>
<reference evidence="8" key="3">
    <citation type="submission" date="2020-12" db="UniProtKB">
        <authorList>
            <consortium name="EnsemblPlants"/>
        </authorList>
    </citation>
    <scope>IDENTIFICATION</scope>
</reference>
<dbReference type="STRING" id="3218.A0A2K1KIK1"/>
<keyword evidence="9" id="KW-1185">Reference proteome</keyword>
<keyword evidence="3" id="KW-0325">Glycoprotein</keyword>
<dbReference type="GO" id="GO:0005794">
    <property type="term" value="C:Golgi apparatus"/>
    <property type="evidence" value="ECO:0007669"/>
    <property type="project" value="UniProtKB-ARBA"/>
</dbReference>
<evidence type="ECO:0000256" key="1">
    <source>
        <dbReference type="ARBA" id="ARBA00022676"/>
    </source>
</evidence>
<dbReference type="GO" id="GO:0016763">
    <property type="term" value="F:pentosyltransferase activity"/>
    <property type="evidence" value="ECO:0007669"/>
    <property type="project" value="UniProtKB-ARBA"/>
</dbReference>
<reference evidence="7 9" key="2">
    <citation type="journal article" date="2018" name="Plant J.">
        <title>The Physcomitrella patens chromosome-scale assembly reveals moss genome structure and evolution.</title>
        <authorList>
            <person name="Lang D."/>
            <person name="Ullrich K.K."/>
            <person name="Murat F."/>
            <person name="Fuchs J."/>
            <person name="Jenkins J."/>
            <person name="Haas F.B."/>
            <person name="Piednoel M."/>
            <person name="Gundlach H."/>
            <person name="Van Bel M."/>
            <person name="Meyberg R."/>
            <person name="Vives C."/>
            <person name="Morata J."/>
            <person name="Symeonidi A."/>
            <person name="Hiss M."/>
            <person name="Muchero W."/>
            <person name="Kamisugi Y."/>
            <person name="Saleh O."/>
            <person name="Blanc G."/>
            <person name="Decker E.L."/>
            <person name="van Gessel N."/>
            <person name="Grimwood J."/>
            <person name="Hayes R.D."/>
            <person name="Graham S.W."/>
            <person name="Gunter L.E."/>
            <person name="McDaniel S.F."/>
            <person name="Hoernstein S.N.W."/>
            <person name="Larsson A."/>
            <person name="Li F.W."/>
            <person name="Perroud P.F."/>
            <person name="Phillips J."/>
            <person name="Ranjan P."/>
            <person name="Rokshar D.S."/>
            <person name="Rothfels C.J."/>
            <person name="Schneider L."/>
            <person name="Shu S."/>
            <person name="Stevenson D.W."/>
            <person name="Thummler F."/>
            <person name="Tillich M."/>
            <person name="Villarreal Aguilar J.C."/>
            <person name="Widiez T."/>
            <person name="Wong G.K."/>
            <person name="Wymore A."/>
            <person name="Zhang Y."/>
            <person name="Zimmer A.D."/>
            <person name="Quatrano R.S."/>
            <person name="Mayer K.F.X."/>
            <person name="Goodstein D."/>
            <person name="Casacuberta J.M."/>
            <person name="Vandepoele K."/>
            <person name="Reski R."/>
            <person name="Cuming A.C."/>
            <person name="Tuskan G.A."/>
            <person name="Maumus F."/>
            <person name="Salse J."/>
            <person name="Schmutz J."/>
            <person name="Rensing S.A."/>
        </authorList>
    </citation>
    <scope>NUCLEOTIDE SEQUENCE [LARGE SCALE GENOMIC DNA]</scope>
    <source>
        <strain evidence="8 9">cv. Gransden 2004</strain>
    </source>
</reference>
<organism evidence="7">
    <name type="scientific">Physcomitrium patens</name>
    <name type="common">Spreading-leaved earth moss</name>
    <name type="synonym">Physcomitrella patens</name>
    <dbReference type="NCBI Taxonomy" id="3218"/>
    <lineage>
        <taxon>Eukaryota</taxon>
        <taxon>Viridiplantae</taxon>
        <taxon>Streptophyta</taxon>
        <taxon>Embryophyta</taxon>
        <taxon>Bryophyta</taxon>
        <taxon>Bryophytina</taxon>
        <taxon>Bryopsida</taxon>
        <taxon>Funariidae</taxon>
        <taxon>Funariales</taxon>
        <taxon>Funariaceae</taxon>
        <taxon>Physcomitrium</taxon>
    </lineage>
</organism>
<dbReference type="FunCoup" id="A0A2K1KIK1">
    <property type="interactions" value="732"/>
</dbReference>
<dbReference type="EnsemblPlants" id="Pp3c5_5440V3.2">
    <property type="protein sequence ID" value="Pp3c5_5440V3.2"/>
    <property type="gene ID" value="Pp3c5_5440"/>
</dbReference>
<evidence type="ECO:0000256" key="5">
    <source>
        <dbReference type="SAM" id="Phobius"/>
    </source>
</evidence>
<dbReference type="OrthoDB" id="529273at2759"/>
<dbReference type="PANTHER" id="PTHR20961">
    <property type="entry name" value="GLYCOSYLTRANSFERASE"/>
    <property type="match status" value="1"/>
</dbReference>
<accession>A0A2K1KIK1</accession>
<sequence>MRTKTVDGWQRKDHFRLSVMKTMKNLRQARPGMIFGMILLTGLVLIHLHLHLRQDSSQASENTVSGYLPGTVRDDQIFQCDRSQWRTDICNLRGDVQLEICNGTKAFVLYANQAVETTQLVRKETTKPYSRKWEEDSMSSVNEVTLLRMPALSLAAQATRRPCDVRHKVPGIVFSTAGYTGNLYHEFNDGIIPLFITSQHLRREAVLIISSFHNWWYSKYREVIEQITKYEIIDLERDERVHCFPEIETGLHIHGELSIDANRMPLKEGIQEFRDMLNRAYKPGPEDEHKIRARLKNKINPRLTIIVRQGTRKLLNLDDVIHLAERIGFKVHLLTPDPTMELKKIFWLLNNTDVLLGVHGAAMTHFLFMRPGSVFIQIVPLGTDWAANEYFGEPVSKLGLKYMPYKIQPDESSLSDIYNATDPVLVDPDRITQRGWGDLKKIYLEAQDVRPSLHRLRQVLQQAKQDCRPLSHENNTSRKSRFMKH</sequence>
<keyword evidence="5" id="KW-1133">Transmembrane helix</keyword>
<gene>
    <name evidence="8" type="primary">LOC112282861</name>
    <name evidence="7" type="ORF">PHYPA_007289</name>
</gene>
<evidence type="ECO:0000256" key="3">
    <source>
        <dbReference type="ARBA" id="ARBA00023180"/>
    </source>
</evidence>
<dbReference type="PaxDb" id="3218-PP1S41_129V6.1"/>
<dbReference type="GeneID" id="112282861"/>
<dbReference type="RefSeq" id="XP_024376743.1">
    <property type="nucleotide sequence ID" value="XM_024520975.2"/>
</dbReference>
<keyword evidence="5" id="KW-0812">Transmembrane</keyword>
<dbReference type="AlphaFoldDB" id="A0A2K1KIK1"/>
<dbReference type="GO" id="GO:0016757">
    <property type="term" value="F:glycosyltransferase activity"/>
    <property type="evidence" value="ECO:0000318"/>
    <property type="project" value="GO_Central"/>
</dbReference>
<feature type="region of interest" description="Disordered" evidence="4">
    <location>
        <begin position="464"/>
        <end position="485"/>
    </location>
</feature>
<dbReference type="EMBL" id="ABEU02000005">
    <property type="protein sequence ID" value="PNR53614.1"/>
    <property type="molecule type" value="Genomic_DNA"/>
</dbReference>
<protein>
    <recommendedName>
        <fullName evidence="6">Glycosyltransferase 61 catalytic domain-containing protein</fullName>
    </recommendedName>
</protein>
<name>A0A2K1KIK1_PHYPA</name>
<evidence type="ECO:0000313" key="7">
    <source>
        <dbReference type="EMBL" id="PNR53614.1"/>
    </source>
</evidence>
<dbReference type="Gramene" id="Pp3c5_5440V3.1">
    <property type="protein sequence ID" value="Pp3c5_5440V3.1"/>
    <property type="gene ID" value="Pp3c5_5440"/>
</dbReference>
<feature type="domain" description="Glycosyltransferase 61 catalytic" evidence="6">
    <location>
        <begin position="292"/>
        <end position="376"/>
    </location>
</feature>
<dbReference type="InterPro" id="IPR007657">
    <property type="entry name" value="Glycosyltransferase_61"/>
</dbReference>
<dbReference type="KEGG" id="ppp:112282861"/>
<evidence type="ECO:0000256" key="4">
    <source>
        <dbReference type="SAM" id="MobiDB-lite"/>
    </source>
</evidence>
<evidence type="ECO:0000313" key="8">
    <source>
        <dbReference type="EnsemblPlants" id="Pp3c5_5440V3.1"/>
    </source>
</evidence>
<feature type="transmembrane region" description="Helical" evidence="5">
    <location>
        <begin position="33"/>
        <end position="52"/>
    </location>
</feature>
<dbReference type="OMA" id="WWETKRI"/>
<dbReference type="PANTHER" id="PTHR20961:SF124">
    <property type="entry name" value="GLYCOSYLTRANSFERASE"/>
    <property type="match status" value="1"/>
</dbReference>
<dbReference type="Pfam" id="PF04577">
    <property type="entry name" value="Glyco_transf_61"/>
    <property type="match status" value="1"/>
</dbReference>
<evidence type="ECO:0000313" key="9">
    <source>
        <dbReference type="Proteomes" id="UP000006727"/>
    </source>
</evidence>
<keyword evidence="2" id="KW-0808">Transferase</keyword>
<proteinExistence type="predicted"/>
<keyword evidence="1" id="KW-0328">Glycosyltransferase</keyword>
<dbReference type="InterPro" id="IPR049625">
    <property type="entry name" value="Glyco_transf_61_cat"/>
</dbReference>
<evidence type="ECO:0000256" key="2">
    <source>
        <dbReference type="ARBA" id="ARBA00022679"/>
    </source>
</evidence>
<reference evidence="7 9" key="1">
    <citation type="journal article" date="2008" name="Science">
        <title>The Physcomitrella genome reveals evolutionary insights into the conquest of land by plants.</title>
        <authorList>
            <person name="Rensing S."/>
            <person name="Lang D."/>
            <person name="Zimmer A."/>
            <person name="Terry A."/>
            <person name="Salamov A."/>
            <person name="Shapiro H."/>
            <person name="Nishiyama T."/>
            <person name="Perroud P.-F."/>
            <person name="Lindquist E."/>
            <person name="Kamisugi Y."/>
            <person name="Tanahashi T."/>
            <person name="Sakakibara K."/>
            <person name="Fujita T."/>
            <person name="Oishi K."/>
            <person name="Shin-I T."/>
            <person name="Kuroki Y."/>
            <person name="Toyoda A."/>
            <person name="Suzuki Y."/>
            <person name="Hashimoto A."/>
            <person name="Yamaguchi K."/>
            <person name="Sugano A."/>
            <person name="Kohara Y."/>
            <person name="Fujiyama A."/>
            <person name="Anterola A."/>
            <person name="Aoki S."/>
            <person name="Ashton N."/>
            <person name="Barbazuk W.B."/>
            <person name="Barker E."/>
            <person name="Bennetzen J."/>
            <person name="Bezanilla M."/>
            <person name="Blankenship R."/>
            <person name="Cho S.H."/>
            <person name="Dutcher S."/>
            <person name="Estelle M."/>
            <person name="Fawcett J.A."/>
            <person name="Gundlach H."/>
            <person name="Hanada K."/>
            <person name="Heyl A."/>
            <person name="Hicks K.A."/>
            <person name="Hugh J."/>
            <person name="Lohr M."/>
            <person name="Mayer K."/>
            <person name="Melkozernov A."/>
            <person name="Murata T."/>
            <person name="Nelson D."/>
            <person name="Pils B."/>
            <person name="Prigge M."/>
            <person name="Reiss B."/>
            <person name="Renner T."/>
            <person name="Rombauts S."/>
            <person name="Rushton P."/>
            <person name="Sanderfoot A."/>
            <person name="Schween G."/>
            <person name="Shiu S.-H."/>
            <person name="Stueber K."/>
            <person name="Theodoulou F.L."/>
            <person name="Tu H."/>
            <person name="Van de Peer Y."/>
            <person name="Verrier P.J."/>
            <person name="Waters E."/>
            <person name="Wood A."/>
            <person name="Yang L."/>
            <person name="Cove D."/>
            <person name="Cuming A."/>
            <person name="Hasebe M."/>
            <person name="Lucas S."/>
            <person name="Mishler D.B."/>
            <person name="Reski R."/>
            <person name="Grigoriev I."/>
            <person name="Quatrano R.S."/>
            <person name="Boore J.L."/>
        </authorList>
    </citation>
    <scope>NUCLEOTIDE SEQUENCE [LARGE SCALE GENOMIC DNA]</scope>
    <source>
        <strain evidence="8 9">cv. Gransden 2004</strain>
    </source>
</reference>
<keyword evidence="5" id="KW-0472">Membrane</keyword>
<dbReference type="Proteomes" id="UP000006727">
    <property type="component" value="Chromosome 5"/>
</dbReference>